<keyword evidence="3" id="KW-1185">Reference proteome</keyword>
<evidence type="ECO:0000256" key="1">
    <source>
        <dbReference type="SAM" id="MobiDB-lite"/>
    </source>
</evidence>
<feature type="region of interest" description="Disordered" evidence="1">
    <location>
        <begin position="37"/>
        <end position="61"/>
    </location>
</feature>
<proteinExistence type="predicted"/>
<dbReference type="AlphaFoldDB" id="A0A0P1IKS4"/>
<organism evidence="2 3">
    <name type="scientific">Ruegeria denitrificans</name>
    <dbReference type="NCBI Taxonomy" id="1715692"/>
    <lineage>
        <taxon>Bacteria</taxon>
        <taxon>Pseudomonadati</taxon>
        <taxon>Pseudomonadota</taxon>
        <taxon>Alphaproteobacteria</taxon>
        <taxon>Rhodobacterales</taxon>
        <taxon>Roseobacteraceae</taxon>
        <taxon>Ruegeria</taxon>
    </lineage>
</organism>
<protein>
    <submittedName>
        <fullName evidence="2">Uncharacterized protein</fullName>
    </submittedName>
</protein>
<feature type="compositionally biased region" description="Basic and acidic residues" evidence="1">
    <location>
        <begin position="51"/>
        <end position="61"/>
    </location>
</feature>
<evidence type="ECO:0000313" key="2">
    <source>
        <dbReference type="EMBL" id="CUK20928.1"/>
    </source>
</evidence>
<name>A0A0P1IKS4_9RHOB</name>
<gene>
    <name evidence="2" type="ORF">RUE5091_04574</name>
</gene>
<dbReference type="Proteomes" id="UP000051260">
    <property type="component" value="Unassembled WGS sequence"/>
</dbReference>
<accession>A0A0P1IKS4</accession>
<dbReference type="EMBL" id="CYUD01000033">
    <property type="protein sequence ID" value="CUK20928.1"/>
    <property type="molecule type" value="Genomic_DNA"/>
</dbReference>
<sequence>MRHPACLGGVQDRIGLTQARRDIVGVQDRHFGRLRQTGATHQQHIGPADRQNGRRAEGCRRDRTQGGAVFRVTGQMLFQMRLDADRAHAGAAAAMRDAEGLVQVQVADVTANVTRTRQAHHGIHVGAVDIDLTAVIMSDLADFLHGGLEHAMGGRVGDHAGGQMVAVLLRLFTEIGDINVALVIRFHRHNLIAHHLRRGRVRPVRRGRDQADITLRLTA</sequence>
<evidence type="ECO:0000313" key="3">
    <source>
        <dbReference type="Proteomes" id="UP000051260"/>
    </source>
</evidence>
<reference evidence="3" key="1">
    <citation type="submission" date="2015-09" db="EMBL/GenBank/DDBJ databases">
        <authorList>
            <person name="Rodrigo-Torres L."/>
            <person name="Arahal D.R."/>
        </authorList>
    </citation>
    <scope>NUCLEOTIDE SEQUENCE [LARGE SCALE GENOMIC DNA]</scope>
    <source>
        <strain evidence="3">CECT 5091</strain>
    </source>
</reference>